<reference evidence="1" key="1">
    <citation type="journal article" date="2014" name="Front. Microbiol.">
        <title>High frequency of phylogenetically diverse reductive dehalogenase-homologous genes in deep subseafloor sedimentary metagenomes.</title>
        <authorList>
            <person name="Kawai M."/>
            <person name="Futagami T."/>
            <person name="Toyoda A."/>
            <person name="Takaki Y."/>
            <person name="Nishi S."/>
            <person name="Hori S."/>
            <person name="Arai W."/>
            <person name="Tsubouchi T."/>
            <person name="Morono Y."/>
            <person name="Uchiyama I."/>
            <person name="Ito T."/>
            <person name="Fujiyama A."/>
            <person name="Inagaki F."/>
            <person name="Takami H."/>
        </authorList>
    </citation>
    <scope>NUCLEOTIDE SEQUENCE</scope>
    <source>
        <strain evidence="1">Expedition CK06-06</strain>
    </source>
</reference>
<proteinExistence type="predicted"/>
<name>X0SVY3_9ZZZZ</name>
<organism evidence="1">
    <name type="scientific">marine sediment metagenome</name>
    <dbReference type="NCBI Taxonomy" id="412755"/>
    <lineage>
        <taxon>unclassified sequences</taxon>
        <taxon>metagenomes</taxon>
        <taxon>ecological metagenomes</taxon>
    </lineage>
</organism>
<gene>
    <name evidence="1" type="ORF">S01H1_04675</name>
</gene>
<protein>
    <submittedName>
        <fullName evidence="1">Uncharacterized protein</fullName>
    </submittedName>
</protein>
<dbReference type="EMBL" id="BARS01002456">
    <property type="protein sequence ID" value="GAF85358.1"/>
    <property type="molecule type" value="Genomic_DNA"/>
</dbReference>
<dbReference type="AlphaFoldDB" id="X0SVY3"/>
<accession>X0SVY3</accession>
<evidence type="ECO:0000313" key="1">
    <source>
        <dbReference type="EMBL" id="GAF85358.1"/>
    </source>
</evidence>
<sequence>MECEVMSKTYEQIQIDPQVARVVGEMELSGKTYGFHLTELTAAMLDPLLGGLLARDVTLITEAECVKVNKATTAAWVAGDPIFWIEGSSHFTNVDDGAGYLVGKAAKDADQGDDVGYMVMHDYYPVQRGLQIGTSGEPYKMTAALPDPIVSLHTISDMVAVDGNVVPFLVDTVLTGIGATGGRAEFKLSTDVKLGGWANALKAIFDCKATGQVSGLASAFCAEMVQPTGGITHGTYCSLELQLSTESGIPSHKTSLIYANVGGNAKAQFDSAGALLDLHCESIGAAAFVNTNINAVAGGIRIFINNATKWLCYSD</sequence>
<comment type="caution">
    <text evidence="1">The sequence shown here is derived from an EMBL/GenBank/DDBJ whole genome shotgun (WGS) entry which is preliminary data.</text>
</comment>